<evidence type="ECO:0000256" key="6">
    <source>
        <dbReference type="ARBA" id="ARBA00037986"/>
    </source>
</evidence>
<keyword evidence="5" id="KW-0624">Polysaccharide degradation</keyword>
<dbReference type="PROSITE" id="PS00561">
    <property type="entry name" value="CBM2_A"/>
    <property type="match status" value="1"/>
</dbReference>
<dbReference type="Pfam" id="PF00553">
    <property type="entry name" value="CBM_2"/>
    <property type="match status" value="1"/>
</dbReference>
<dbReference type="CDD" id="cd15482">
    <property type="entry name" value="Sialidase_non-viral"/>
    <property type="match status" value="2"/>
</dbReference>
<keyword evidence="2" id="KW-0378">Hydrolase</keyword>
<sequence length="900" mass="94102">MISRRRTLTGLAAVGASAAATAGLSQFIIGAGSARAQENGETYSWRNAQIAGGGFVPGIVFNETEADLIYARTDIGGLYRWQESSQTWKPLLDWIGWDNWGWTGVVSVATDPVEPNRVYAAVGTYTNDWDPTNGAVLYSDDYGDTWGAAELPFKQGGNMPGRGMGERLAVDPGDNSVVYLGTPSGNGLWKSNDYGRTWAEVTAFPNPGNFVVVPGDDYQGDNQGVLWIEFDQAADATYVGVADPANPLYVSTDHGSTWAAVEGAAQIGTVDGYDNIPKQAAIDDVNGYMYIITSWDPGPYNGNPAEGARGGSVWRCELASGTWTEIHPGPNATDYAGFGFGGLTLDRQSPGTLMVSSVNAWWPDETTFRSTDSGESWTQSWTLNGYPTRVNAYTMDHDSVGWLDWGANPSAPEESPKYGWMIDTMAIDPHDSDRVMWGTGATIYGSTNLTAWDAGSTFTVTPMVHGLEETSVQDLASPPEGPALYSALGDIGGFVHTDLDVVPSAFFLAPTHGNTRSIDFAELNPSVVFRVGEADAPGIGISSNSGGSWWAGAAISGATGAGTVAITANAGAIVWAPAGTAPQRSTDYGSSWSAASGLPTGARVRSDRADANAVYGFAAGTFYYSANGGASFTASSFSGFPSSGEVRFAAVPGHAGHVWLAGGGADGTYGMWRSTDGGANWEVVAGFDAADTVGFGAAAEGQSYPAIYSSAARGGQRGIWRSVDTGASWTRINDDEHQWGWTGSAITGDPKVFGRVYVGTNGRGVIVGESSDYVPDPTETGSETPSEEPTESQSPTEPPTGDCGVVWSVSNTWPGGFQGNVALSNAGGAVSTGWTVTWTFAGDEQVTSLWGGEWTQSDKTVTVTDAGWNGSIASGASINIGFTASTSTAPIAVEAECELS</sequence>
<dbReference type="InterPro" id="IPR001919">
    <property type="entry name" value="CBD2"/>
</dbReference>
<dbReference type="Proteomes" id="UP000308760">
    <property type="component" value="Unassembled WGS sequence"/>
</dbReference>
<protein>
    <submittedName>
        <fullName evidence="10">Xyloglucanase</fullName>
    </submittedName>
</protein>
<evidence type="ECO:0000256" key="1">
    <source>
        <dbReference type="ARBA" id="ARBA00022729"/>
    </source>
</evidence>
<evidence type="ECO:0000256" key="2">
    <source>
        <dbReference type="ARBA" id="ARBA00022801"/>
    </source>
</evidence>
<dbReference type="RefSeq" id="WP_136535906.1">
    <property type="nucleotide sequence ID" value="NZ_STGY01000066.1"/>
</dbReference>
<evidence type="ECO:0000259" key="9">
    <source>
        <dbReference type="PROSITE" id="PS51173"/>
    </source>
</evidence>
<keyword evidence="1 8" id="KW-0732">Signal</keyword>
<dbReference type="InterPro" id="IPR015943">
    <property type="entry name" value="WD40/YVTN_repeat-like_dom_sf"/>
</dbReference>
<dbReference type="PANTHER" id="PTHR43739">
    <property type="entry name" value="XYLOGLUCANASE (EUROFUNG)"/>
    <property type="match status" value="1"/>
</dbReference>
<feature type="domain" description="CBM2" evidence="9">
    <location>
        <begin position="796"/>
        <end position="900"/>
    </location>
</feature>
<dbReference type="SUPFAM" id="SSF110296">
    <property type="entry name" value="Oligoxyloglucan reducing end-specific cellobiohydrolase"/>
    <property type="match status" value="2"/>
</dbReference>
<evidence type="ECO:0000313" key="10">
    <source>
        <dbReference type="EMBL" id="THV39488.1"/>
    </source>
</evidence>
<accession>A0A4S8Q5Q9</accession>
<dbReference type="PROSITE" id="PS51318">
    <property type="entry name" value="TAT"/>
    <property type="match status" value="1"/>
</dbReference>
<evidence type="ECO:0000313" key="11">
    <source>
        <dbReference type="Proteomes" id="UP000308760"/>
    </source>
</evidence>
<dbReference type="OrthoDB" id="9764804at2"/>
<gene>
    <name evidence="10" type="ORF">FAB82_17910</name>
</gene>
<dbReference type="InterPro" id="IPR052025">
    <property type="entry name" value="Xyloglucanase_GH74"/>
</dbReference>
<comment type="caution">
    <text evidence="10">The sequence shown here is derived from an EMBL/GenBank/DDBJ whole genome shotgun (WGS) entry which is preliminary data.</text>
</comment>
<dbReference type="InterPro" id="IPR006311">
    <property type="entry name" value="TAT_signal"/>
</dbReference>
<evidence type="ECO:0000256" key="3">
    <source>
        <dbReference type="ARBA" id="ARBA00023277"/>
    </source>
</evidence>
<keyword evidence="11" id="KW-1185">Reference proteome</keyword>
<keyword evidence="3" id="KW-0119">Carbohydrate metabolism</keyword>
<dbReference type="InterPro" id="IPR008965">
    <property type="entry name" value="CBM2/CBM3_carb-bd_dom_sf"/>
</dbReference>
<keyword evidence="4" id="KW-0326">Glycosidase</keyword>
<reference evidence="11" key="1">
    <citation type="submission" date="2019-04" db="EMBL/GenBank/DDBJ databases">
        <title>Nocardioides xinjiangensis sp. nov.</title>
        <authorList>
            <person name="Liu S."/>
        </authorList>
    </citation>
    <scope>NUCLEOTIDE SEQUENCE [LARGE SCALE GENOMIC DNA]</scope>
    <source>
        <strain evidence="11">18</strain>
    </source>
</reference>
<reference evidence="10 11" key="2">
    <citation type="submission" date="2019-05" db="EMBL/GenBank/DDBJ databases">
        <title>Glycomyces buryatensis sp. nov.</title>
        <authorList>
            <person name="Nikitina E."/>
        </authorList>
    </citation>
    <scope>NUCLEOTIDE SEQUENCE [LARGE SCALE GENOMIC DNA]</scope>
    <source>
        <strain evidence="10 11">18</strain>
    </source>
</reference>
<dbReference type="GO" id="GO:0004553">
    <property type="term" value="F:hydrolase activity, hydrolyzing O-glycosyl compounds"/>
    <property type="evidence" value="ECO:0007669"/>
    <property type="project" value="InterPro"/>
</dbReference>
<dbReference type="InterPro" id="IPR018366">
    <property type="entry name" value="CBM2_CS"/>
</dbReference>
<evidence type="ECO:0000256" key="5">
    <source>
        <dbReference type="ARBA" id="ARBA00023326"/>
    </source>
</evidence>
<name>A0A4S8Q5Q9_9ACTN</name>
<dbReference type="SUPFAM" id="SSF49384">
    <property type="entry name" value="Carbohydrate-binding domain"/>
    <property type="match status" value="1"/>
</dbReference>
<dbReference type="InterPro" id="IPR012291">
    <property type="entry name" value="CBM2_carb-bd_dom_sf"/>
</dbReference>
<proteinExistence type="inferred from homology"/>
<dbReference type="Gene3D" id="2.60.40.290">
    <property type="match status" value="1"/>
</dbReference>
<organism evidence="10 11">
    <name type="scientific">Glycomyces buryatensis</name>
    <dbReference type="NCBI Taxonomy" id="2570927"/>
    <lineage>
        <taxon>Bacteria</taxon>
        <taxon>Bacillati</taxon>
        <taxon>Actinomycetota</taxon>
        <taxon>Actinomycetes</taxon>
        <taxon>Glycomycetales</taxon>
        <taxon>Glycomycetaceae</taxon>
        <taxon>Glycomyces</taxon>
    </lineage>
</organism>
<dbReference type="PANTHER" id="PTHR43739:SF2">
    <property type="entry name" value="OLIGOXYLOGLUCAN-REDUCING END-SPECIFIC XYLOGLUCANASE-RELATED"/>
    <property type="match status" value="1"/>
</dbReference>
<feature type="signal peptide" evidence="8">
    <location>
        <begin position="1"/>
        <end position="22"/>
    </location>
</feature>
<dbReference type="SMART" id="SM00637">
    <property type="entry name" value="CBD_II"/>
    <property type="match status" value="1"/>
</dbReference>
<dbReference type="EMBL" id="STGY01000066">
    <property type="protein sequence ID" value="THV39488.1"/>
    <property type="molecule type" value="Genomic_DNA"/>
</dbReference>
<dbReference type="GO" id="GO:0030247">
    <property type="term" value="F:polysaccharide binding"/>
    <property type="evidence" value="ECO:0007669"/>
    <property type="project" value="UniProtKB-UniRule"/>
</dbReference>
<dbReference type="Gene3D" id="2.130.10.10">
    <property type="entry name" value="YVTN repeat-like/Quinoprotein amine dehydrogenase"/>
    <property type="match status" value="2"/>
</dbReference>
<evidence type="ECO:0000256" key="7">
    <source>
        <dbReference type="SAM" id="MobiDB-lite"/>
    </source>
</evidence>
<dbReference type="GO" id="GO:0000272">
    <property type="term" value="P:polysaccharide catabolic process"/>
    <property type="evidence" value="ECO:0007669"/>
    <property type="project" value="UniProtKB-KW"/>
</dbReference>
<feature type="chain" id="PRO_5038918330" evidence="8">
    <location>
        <begin position="23"/>
        <end position="900"/>
    </location>
</feature>
<evidence type="ECO:0000256" key="4">
    <source>
        <dbReference type="ARBA" id="ARBA00023295"/>
    </source>
</evidence>
<dbReference type="GO" id="GO:0010411">
    <property type="term" value="P:xyloglucan metabolic process"/>
    <property type="evidence" value="ECO:0007669"/>
    <property type="project" value="TreeGrafter"/>
</dbReference>
<evidence type="ECO:0000256" key="8">
    <source>
        <dbReference type="SAM" id="SignalP"/>
    </source>
</evidence>
<comment type="similarity">
    <text evidence="6">Belongs to the glycosyl hydrolase 74 family.</text>
</comment>
<dbReference type="AlphaFoldDB" id="A0A4S8Q5Q9"/>
<feature type="region of interest" description="Disordered" evidence="7">
    <location>
        <begin position="767"/>
        <end position="803"/>
    </location>
</feature>
<dbReference type="PROSITE" id="PS51173">
    <property type="entry name" value="CBM2"/>
    <property type="match status" value="1"/>
</dbReference>